<dbReference type="Proteomes" id="UP000253090">
    <property type="component" value="Unassembled WGS sequence"/>
</dbReference>
<sequence length="248" mass="27155">MLKISNPYGLNSHGVMSTLHGSTVHAVYVYDSDQNYEVAYIEIDMDGKIRHALAETKGVLPSLFLSPDSVLPVPDRSGLDKLKPIRSVVGEYVGNVGNCSVFHNGDIFNPKKEDKLEILEFANGDFKKRVTAKIPLPQCEHIFIDENQDEMYAFSYGDGNLLIRKMDLGGNIGQQNTVHLDCDLFSVVSVSQGPWVQLIAVTDNCLSRVTVEPDGKIQSEYSGTGISAIFALGSKKVGRGAVSLPFYP</sequence>
<dbReference type="EMBL" id="QPJW01000003">
    <property type="protein sequence ID" value="RCX20706.1"/>
    <property type="molecule type" value="Genomic_DNA"/>
</dbReference>
<reference evidence="1 2" key="1">
    <citation type="submission" date="2018-07" db="EMBL/GenBank/DDBJ databases">
        <title>Genomic Encyclopedia of Type Strains, Phase III (KMG-III): the genomes of soil and plant-associated and newly described type strains.</title>
        <authorList>
            <person name="Whitman W."/>
        </authorList>
    </citation>
    <scope>NUCLEOTIDE SEQUENCE [LARGE SCALE GENOMIC DNA]</scope>
    <source>
        <strain evidence="1 2">CECT 8333</strain>
    </source>
</reference>
<name>A0A369BJF7_9BACL</name>
<protein>
    <recommendedName>
        <fullName evidence="3">Sugar lactone lactonase YvrE</fullName>
    </recommendedName>
</protein>
<accession>A0A369BJF7</accession>
<dbReference type="RefSeq" id="WP_114496751.1">
    <property type="nucleotide sequence ID" value="NZ_QPJW01000003.1"/>
</dbReference>
<proteinExistence type="predicted"/>
<evidence type="ECO:0000313" key="2">
    <source>
        <dbReference type="Proteomes" id="UP000253090"/>
    </source>
</evidence>
<comment type="caution">
    <text evidence="1">The sequence shown here is derived from an EMBL/GenBank/DDBJ whole genome shotgun (WGS) entry which is preliminary data.</text>
</comment>
<organism evidence="1 2">
    <name type="scientific">Fontibacillus phaseoli</name>
    <dbReference type="NCBI Taxonomy" id="1416533"/>
    <lineage>
        <taxon>Bacteria</taxon>
        <taxon>Bacillati</taxon>
        <taxon>Bacillota</taxon>
        <taxon>Bacilli</taxon>
        <taxon>Bacillales</taxon>
        <taxon>Paenibacillaceae</taxon>
        <taxon>Fontibacillus</taxon>
    </lineage>
</organism>
<dbReference type="AlphaFoldDB" id="A0A369BJF7"/>
<evidence type="ECO:0008006" key="3">
    <source>
        <dbReference type="Google" id="ProtNLM"/>
    </source>
</evidence>
<dbReference type="OrthoDB" id="705691at2"/>
<evidence type="ECO:0000313" key="1">
    <source>
        <dbReference type="EMBL" id="RCX20706.1"/>
    </source>
</evidence>
<gene>
    <name evidence="1" type="ORF">DFP94_103439</name>
</gene>
<keyword evidence="2" id="KW-1185">Reference proteome</keyword>